<accession>A0A834I902</accession>
<dbReference type="SUPFAM" id="SSF56112">
    <property type="entry name" value="Protein kinase-like (PK-like)"/>
    <property type="match status" value="1"/>
</dbReference>
<dbReference type="PANTHER" id="PTHR22961">
    <property type="entry name" value="SER/THR PROTEIN KINASE-TRB"/>
    <property type="match status" value="1"/>
</dbReference>
<name>A0A834I902_RHYFE</name>
<keyword evidence="4" id="KW-1185">Reference proteome</keyword>
<dbReference type="Proteomes" id="UP000625711">
    <property type="component" value="Unassembled WGS sequence"/>
</dbReference>
<dbReference type="PROSITE" id="PS50011">
    <property type="entry name" value="PROTEIN_KINASE_DOM"/>
    <property type="match status" value="1"/>
</dbReference>
<evidence type="ECO:0000259" key="2">
    <source>
        <dbReference type="PROSITE" id="PS50011"/>
    </source>
</evidence>
<feature type="signal peptide" evidence="1">
    <location>
        <begin position="1"/>
        <end position="18"/>
    </location>
</feature>
<reference evidence="3" key="1">
    <citation type="submission" date="2020-08" db="EMBL/GenBank/DDBJ databases">
        <title>Genome sequencing and assembly of the red palm weevil Rhynchophorus ferrugineus.</title>
        <authorList>
            <person name="Dias G.B."/>
            <person name="Bergman C.M."/>
            <person name="Manee M."/>
        </authorList>
    </citation>
    <scope>NUCLEOTIDE SEQUENCE</scope>
    <source>
        <strain evidence="3">AA-2017</strain>
        <tissue evidence="3">Whole larva</tissue>
    </source>
</reference>
<dbReference type="InterPro" id="IPR024104">
    <property type="entry name" value="Tribbles/Ser_Thr_kinase_40"/>
</dbReference>
<dbReference type="PANTHER" id="PTHR22961:SF13">
    <property type="entry name" value="TRIBBLES"/>
    <property type="match status" value="1"/>
</dbReference>
<feature type="chain" id="PRO_5032731939" description="Protein kinase domain-containing protein" evidence="1">
    <location>
        <begin position="19"/>
        <end position="162"/>
    </location>
</feature>
<protein>
    <recommendedName>
        <fullName evidence="2">Protein kinase domain-containing protein</fullName>
    </recommendedName>
</protein>
<proteinExistence type="predicted"/>
<keyword evidence="1" id="KW-0732">Signal</keyword>
<dbReference type="Pfam" id="PF00069">
    <property type="entry name" value="Pkinase"/>
    <property type="match status" value="1"/>
</dbReference>
<dbReference type="OrthoDB" id="410920at2759"/>
<feature type="domain" description="Protein kinase" evidence="2">
    <location>
        <begin position="1"/>
        <end position="133"/>
    </location>
</feature>
<dbReference type="AlphaFoldDB" id="A0A834I902"/>
<evidence type="ECO:0000256" key="1">
    <source>
        <dbReference type="SAM" id="SignalP"/>
    </source>
</evidence>
<dbReference type="InterPro" id="IPR000719">
    <property type="entry name" value="Prot_kinase_dom"/>
</dbReference>
<dbReference type="GO" id="GO:0032436">
    <property type="term" value="P:positive regulation of proteasomal ubiquitin-dependent protein catabolic process"/>
    <property type="evidence" value="ECO:0007669"/>
    <property type="project" value="TreeGrafter"/>
</dbReference>
<dbReference type="GO" id="GO:0005634">
    <property type="term" value="C:nucleus"/>
    <property type="evidence" value="ECO:0007669"/>
    <property type="project" value="TreeGrafter"/>
</dbReference>
<evidence type="ECO:0000313" key="4">
    <source>
        <dbReference type="Proteomes" id="UP000625711"/>
    </source>
</evidence>
<dbReference type="GO" id="GO:0004672">
    <property type="term" value="F:protein kinase activity"/>
    <property type="evidence" value="ECO:0007669"/>
    <property type="project" value="InterPro"/>
</dbReference>
<sequence>SFPALLLYFYLIWTQLKLESFEDAVVLEEPESDWLHDKRGCPAYVSPEILRTGHYSGKGADMWSLGVILYTMIVGRRAIVAASVLVAIKDGAASIPNASQSETKEPRLADDPTKRYKTLLFLSSVSILTRLWVTHCVEIARLSMSIRLGIFAEKTWIRFNLQ</sequence>
<dbReference type="GO" id="GO:0031434">
    <property type="term" value="F:mitogen-activated protein kinase kinase binding"/>
    <property type="evidence" value="ECO:0007669"/>
    <property type="project" value="TreeGrafter"/>
</dbReference>
<feature type="non-terminal residue" evidence="3">
    <location>
        <position position="162"/>
    </location>
</feature>
<dbReference type="Gene3D" id="1.10.510.10">
    <property type="entry name" value="Transferase(Phosphotransferase) domain 1"/>
    <property type="match status" value="1"/>
</dbReference>
<evidence type="ECO:0000313" key="3">
    <source>
        <dbReference type="EMBL" id="KAF7274956.1"/>
    </source>
</evidence>
<comment type="caution">
    <text evidence="3">The sequence shown here is derived from an EMBL/GenBank/DDBJ whole genome shotgun (WGS) entry which is preliminary data.</text>
</comment>
<organism evidence="3 4">
    <name type="scientific">Rhynchophorus ferrugineus</name>
    <name type="common">Red palm weevil</name>
    <name type="synonym">Curculio ferrugineus</name>
    <dbReference type="NCBI Taxonomy" id="354439"/>
    <lineage>
        <taxon>Eukaryota</taxon>
        <taxon>Metazoa</taxon>
        <taxon>Ecdysozoa</taxon>
        <taxon>Arthropoda</taxon>
        <taxon>Hexapoda</taxon>
        <taxon>Insecta</taxon>
        <taxon>Pterygota</taxon>
        <taxon>Neoptera</taxon>
        <taxon>Endopterygota</taxon>
        <taxon>Coleoptera</taxon>
        <taxon>Polyphaga</taxon>
        <taxon>Cucujiformia</taxon>
        <taxon>Curculionidae</taxon>
        <taxon>Dryophthorinae</taxon>
        <taxon>Rhynchophorus</taxon>
    </lineage>
</organism>
<dbReference type="InterPro" id="IPR011009">
    <property type="entry name" value="Kinase-like_dom_sf"/>
</dbReference>
<dbReference type="GO" id="GO:0005524">
    <property type="term" value="F:ATP binding"/>
    <property type="evidence" value="ECO:0007669"/>
    <property type="project" value="InterPro"/>
</dbReference>
<dbReference type="EMBL" id="JAACXV010011730">
    <property type="protein sequence ID" value="KAF7274956.1"/>
    <property type="molecule type" value="Genomic_DNA"/>
</dbReference>
<gene>
    <name evidence="3" type="ORF">GWI33_012381</name>
</gene>